<dbReference type="EMBL" id="VWSJ01000018">
    <property type="protein sequence ID" value="MSN96568.1"/>
    <property type="molecule type" value="Genomic_DNA"/>
</dbReference>
<reference evidence="1 2" key="2">
    <citation type="submission" date="2020-03" db="EMBL/GenBank/DDBJ databases">
        <title>Campylobacter portucalensis sp. nov., a new species of Campylobacter isolated from the reproductive tract of bulls.</title>
        <authorList>
            <person name="Silva M.F."/>
            <person name="Pereira G."/>
            <person name="Carneiro C."/>
            <person name="Hemphill A."/>
            <person name="Mateus L."/>
            <person name="Lopes-Da-Costa L."/>
            <person name="Silva E."/>
        </authorList>
    </citation>
    <scope>NUCLEOTIDE SEQUENCE [LARGE SCALE GENOMIC DNA]</scope>
    <source>
        <strain evidence="1 2">FMV-PI01</strain>
    </source>
</reference>
<accession>A0A6L5WH87</accession>
<proteinExistence type="predicted"/>
<dbReference type="RefSeq" id="WP_154570835.1">
    <property type="nucleotide sequence ID" value="NZ_VWSJ01000018.1"/>
</dbReference>
<evidence type="ECO:0008006" key="3">
    <source>
        <dbReference type="Google" id="ProtNLM"/>
    </source>
</evidence>
<sequence length="234" mass="27751">MNQLKQKQLKEFYEVKFSNENLKNLCSDFSMPLLLDVTNLNTYIVVIGQEAVKWGNIDEFKKQGVDFAMNFYLNFMDNKKGKWLRSPFWKYLKNLDENAVWNNIIKFDKGVSTNKLDEDTIKNLIQFHKGILAKEIEILKPKVVVFFTGPNYDYLLNAVLETTSKELQVEIPNFNQRHFCKLNLANCKGFENFKGKAFRTYHPRFLRRMLNNNYFNKQSKEISENIVNYLKNKI</sequence>
<organism evidence="1 2">
    <name type="scientific">Campylobacter portucalensis</name>
    <dbReference type="NCBI Taxonomy" id="2608384"/>
    <lineage>
        <taxon>Bacteria</taxon>
        <taxon>Pseudomonadati</taxon>
        <taxon>Campylobacterota</taxon>
        <taxon>Epsilonproteobacteria</taxon>
        <taxon>Campylobacterales</taxon>
        <taxon>Campylobacteraceae</taxon>
        <taxon>Campylobacter</taxon>
    </lineage>
</organism>
<dbReference type="AlphaFoldDB" id="A0A6L5WH87"/>
<dbReference type="InterPro" id="IPR036895">
    <property type="entry name" value="Uracil-DNA_glycosylase-like_sf"/>
</dbReference>
<dbReference type="Gene3D" id="3.40.470.10">
    <property type="entry name" value="Uracil-DNA glycosylase-like domain"/>
    <property type="match status" value="1"/>
</dbReference>
<keyword evidence="2" id="KW-1185">Reference proteome</keyword>
<evidence type="ECO:0000313" key="1">
    <source>
        <dbReference type="EMBL" id="MSN96568.1"/>
    </source>
</evidence>
<protein>
    <recommendedName>
        <fullName evidence="3">Uracil-DNA glycosylase-like domain-containing protein</fullName>
    </recommendedName>
</protein>
<reference evidence="1 2" key="1">
    <citation type="submission" date="2019-09" db="EMBL/GenBank/DDBJ databases">
        <authorList>
            <person name="Silva M."/>
            <person name="Pereira G."/>
            <person name="Lopes-Da-Costa L."/>
            <person name="Silva E."/>
        </authorList>
    </citation>
    <scope>NUCLEOTIDE SEQUENCE [LARGE SCALE GENOMIC DNA]</scope>
    <source>
        <strain evidence="1 2">FMV-PI01</strain>
    </source>
</reference>
<evidence type="ECO:0000313" key="2">
    <source>
        <dbReference type="Proteomes" id="UP000476338"/>
    </source>
</evidence>
<gene>
    <name evidence="1" type="ORF">F1B92_05210</name>
</gene>
<comment type="caution">
    <text evidence="1">The sequence shown here is derived from an EMBL/GenBank/DDBJ whole genome shotgun (WGS) entry which is preliminary data.</text>
</comment>
<name>A0A6L5WH87_9BACT</name>
<dbReference type="Proteomes" id="UP000476338">
    <property type="component" value="Unassembled WGS sequence"/>
</dbReference>